<reference evidence="2" key="1">
    <citation type="submission" date="2022-06" db="EMBL/GenBank/DDBJ databases">
        <authorList>
            <person name="Berger JAMES D."/>
            <person name="Berger JAMES D."/>
        </authorList>
    </citation>
    <scope>NUCLEOTIDE SEQUENCE [LARGE SCALE GENOMIC DNA]</scope>
</reference>
<name>A0AA85JGX4_TRIRE</name>
<evidence type="ECO:0000256" key="1">
    <source>
        <dbReference type="SAM" id="MobiDB-lite"/>
    </source>
</evidence>
<sequence length="111" mass="12571">MPYFFNSVLQTNPHHSLVREEVLILGGSIRASNVDEEKTTAPPNSCNGVMPHKWHPVQQASMSSSSGAETQIATRKRLTCFVSKRRMNLGNVHHQRRQTEKPQDAESYIKK</sequence>
<feature type="region of interest" description="Disordered" evidence="1">
    <location>
        <begin position="88"/>
        <end position="111"/>
    </location>
</feature>
<protein>
    <submittedName>
        <fullName evidence="3">Uncharacterized protein</fullName>
    </submittedName>
</protein>
<keyword evidence="2" id="KW-1185">Reference proteome</keyword>
<dbReference type="Proteomes" id="UP000050795">
    <property type="component" value="Unassembled WGS sequence"/>
</dbReference>
<proteinExistence type="predicted"/>
<dbReference type="AlphaFoldDB" id="A0AA85JGX4"/>
<evidence type="ECO:0000313" key="2">
    <source>
        <dbReference type="Proteomes" id="UP000050795"/>
    </source>
</evidence>
<accession>A0AA85JGX4</accession>
<evidence type="ECO:0000313" key="3">
    <source>
        <dbReference type="WBParaSite" id="TREG1_19620.1"/>
    </source>
</evidence>
<organism evidence="2 3">
    <name type="scientific">Trichobilharzia regenti</name>
    <name type="common">Nasal bird schistosome</name>
    <dbReference type="NCBI Taxonomy" id="157069"/>
    <lineage>
        <taxon>Eukaryota</taxon>
        <taxon>Metazoa</taxon>
        <taxon>Spiralia</taxon>
        <taxon>Lophotrochozoa</taxon>
        <taxon>Platyhelminthes</taxon>
        <taxon>Trematoda</taxon>
        <taxon>Digenea</taxon>
        <taxon>Strigeidida</taxon>
        <taxon>Schistosomatoidea</taxon>
        <taxon>Schistosomatidae</taxon>
        <taxon>Trichobilharzia</taxon>
    </lineage>
</organism>
<reference evidence="3" key="2">
    <citation type="submission" date="2023-11" db="UniProtKB">
        <authorList>
            <consortium name="WormBaseParasite"/>
        </authorList>
    </citation>
    <scope>IDENTIFICATION</scope>
</reference>
<feature type="compositionally biased region" description="Basic and acidic residues" evidence="1">
    <location>
        <begin position="97"/>
        <end position="111"/>
    </location>
</feature>
<dbReference type="WBParaSite" id="TREG1_19620.1">
    <property type="protein sequence ID" value="TREG1_19620.1"/>
    <property type="gene ID" value="TREG1_19620"/>
</dbReference>